<dbReference type="InterPro" id="IPR036890">
    <property type="entry name" value="HATPase_C_sf"/>
</dbReference>
<dbReference type="RefSeq" id="XP_041138638.1">
    <property type="nucleotide sequence ID" value="XM_041280847.1"/>
</dbReference>
<dbReference type="CDD" id="cd17546">
    <property type="entry name" value="REC_hyHK_CKI1_RcsC-like"/>
    <property type="match status" value="1"/>
</dbReference>
<dbReference type="Gene3D" id="6.10.340.10">
    <property type="match status" value="1"/>
</dbReference>
<evidence type="ECO:0000256" key="11">
    <source>
        <dbReference type="ARBA" id="ARBA00023012"/>
    </source>
</evidence>
<evidence type="ECO:0000256" key="12">
    <source>
        <dbReference type="ARBA" id="ARBA00023136"/>
    </source>
</evidence>
<dbReference type="InterPro" id="IPR001789">
    <property type="entry name" value="Sig_transdc_resp-reg_receiver"/>
</dbReference>
<feature type="region of interest" description="Disordered" evidence="15">
    <location>
        <begin position="492"/>
        <end position="519"/>
    </location>
</feature>
<protein>
    <recommendedName>
        <fullName evidence="3">histidine kinase</fullName>
        <ecNumber evidence="3">2.7.13.3</ecNumber>
    </recommendedName>
</protein>
<keyword evidence="13" id="KW-0325">Glycoprotein</keyword>
<dbReference type="PROSITE" id="PS50109">
    <property type="entry name" value="HIS_KIN"/>
    <property type="match status" value="1"/>
</dbReference>
<dbReference type="AlphaFoldDB" id="A0A871RDD4"/>
<keyword evidence="10 16" id="KW-1133">Transmembrane helix</keyword>
<dbReference type="GO" id="GO:0005524">
    <property type="term" value="F:ATP binding"/>
    <property type="evidence" value="ECO:0007669"/>
    <property type="project" value="UniProtKB-KW"/>
</dbReference>
<feature type="transmembrane region" description="Helical" evidence="16">
    <location>
        <begin position="371"/>
        <end position="393"/>
    </location>
</feature>
<feature type="region of interest" description="Disordered" evidence="15">
    <location>
        <begin position="652"/>
        <end position="675"/>
    </location>
</feature>
<evidence type="ECO:0000256" key="15">
    <source>
        <dbReference type="SAM" id="MobiDB-lite"/>
    </source>
</evidence>
<evidence type="ECO:0000256" key="9">
    <source>
        <dbReference type="ARBA" id="ARBA00022840"/>
    </source>
</evidence>
<dbReference type="Pfam" id="PF00072">
    <property type="entry name" value="Response_reg"/>
    <property type="match status" value="1"/>
</dbReference>
<reference evidence="19" key="1">
    <citation type="submission" date="2020-10" db="EMBL/GenBank/DDBJ databases">
        <authorList>
            <person name="Palmer J.M."/>
        </authorList>
    </citation>
    <scope>NUCLEOTIDE SEQUENCE</scope>
    <source>
        <strain evidence="19">UCD 2041</strain>
    </source>
</reference>
<evidence type="ECO:0000259" key="17">
    <source>
        <dbReference type="PROSITE" id="PS50109"/>
    </source>
</evidence>
<feature type="domain" description="Histidine kinase" evidence="17">
    <location>
        <begin position="742"/>
        <end position="801"/>
    </location>
</feature>
<keyword evidence="9" id="KW-0067">ATP-binding</keyword>
<feature type="compositionally biased region" description="Basic residues" evidence="15">
    <location>
        <begin position="418"/>
        <end position="445"/>
    </location>
</feature>
<dbReference type="SUPFAM" id="SSF55874">
    <property type="entry name" value="ATPase domain of HSP90 chaperone/DNA topoisomerase II/histidine kinase"/>
    <property type="match status" value="1"/>
</dbReference>
<dbReference type="GO" id="GO:0000155">
    <property type="term" value="F:phosphorelay sensor kinase activity"/>
    <property type="evidence" value="ECO:0007669"/>
    <property type="project" value="InterPro"/>
</dbReference>
<comment type="catalytic activity">
    <reaction evidence="1">
        <text>ATP + protein L-histidine = ADP + protein N-phospho-L-histidine.</text>
        <dbReference type="EC" id="2.7.13.3"/>
    </reaction>
</comment>
<evidence type="ECO:0000256" key="13">
    <source>
        <dbReference type="ARBA" id="ARBA00023180"/>
    </source>
</evidence>
<evidence type="ECO:0000259" key="18">
    <source>
        <dbReference type="PROSITE" id="PS50110"/>
    </source>
</evidence>
<dbReference type="InterPro" id="IPR003594">
    <property type="entry name" value="HATPase_dom"/>
</dbReference>
<evidence type="ECO:0000256" key="3">
    <source>
        <dbReference type="ARBA" id="ARBA00012438"/>
    </source>
</evidence>
<dbReference type="Proteomes" id="UP000663131">
    <property type="component" value="Chromosome 9"/>
</dbReference>
<evidence type="ECO:0000256" key="6">
    <source>
        <dbReference type="ARBA" id="ARBA00022692"/>
    </source>
</evidence>
<evidence type="ECO:0000256" key="1">
    <source>
        <dbReference type="ARBA" id="ARBA00000085"/>
    </source>
</evidence>
<keyword evidence="6 16" id="KW-0812">Transmembrane</keyword>
<sequence>MYVLEEKKNSSSGDQVHNQENVLSNKEEPNEINNVGLIQKFRSSLTPKHRLHISIRTQLIALVLFVSLFSLLTLAIATGVYFSTVLKRTRASNLEVAAQLKAAQMEQGFNYYYYQALLLSSKESIQSALVYRKAGNASSSLIDTAETTIDQFLETTTMFNGVRLYDTSFDSVATVTGPNTGLNNSEIESLYILSEIPQNPPDILLKEGGFIWGPVQSGSSYFASFSLAINTNSTFLIQERSLAGYMTLIMNITVLNFASDNTSSSDGQSVEFVKPDFPINNSSDVSGFSYVFQPNDLVSIDTVYDLDSYEPVEDMFGEDKSIGYTLNVKNPIGQGVSVGYALIDFTYGKWGVTLEQLDSKFMEPIMKLTKMMVGVCIGISALMLFITFILAYYGVRPIRRLQKAAETITERRGLRSNRHYRHHHHSLHSKRASLHFKSRSRKEKKLQREHSWPPVFQGSHLSPSPCNIIVTSTSQDAHESEASQTAVRKKAILAPSSVPGNTSGSLRSSIQGRSRHDSEGYLESYSVTEASTDAENNATSTPLPAIVPIHGIFYDELTEKLDKQYSHLEDRVRARTKELEIAKIQADAARQQAEAANEAKTVFIANISHELRTPLNGILGCHQSTRYYDEKRSKEENYGKVYIKGVHDAPEINPPFHPESLRRRLSDSGDSMKSSKSEWTLNTLSSEEYHNQLADAYNYSVSKSYFDEEDGDFLNIEDTSDSDNHRLHECHEFKDVKKYWVVRFSVSDTGTGIEKSLQEKIFEAFVQGDQTLSRSHGGTGLGLSICKQFAKLMHGTLILNSVVGQADYSKEQETEFYDDVFNPKHPPSKRVKFTDGSDKSSGSLGVKKSGLSDNSGKNGRQNLLFDPLSNPFVKPELITRASTGTAKSKISADREHLALFLSESYDPVKAHLRFLVAEDNLVNQEVVKRMMKLEGYTDVTLACDGFEAIDLVKQSQKAGKKFDLILMDVQMPKLDGISATRIIRHQLGYTYPIVALTAFADKSNEDECIEVGMSGFLSKPVRRNLLRKIIKQFCNESDISKDCGKKPSNVSPFKDDDISS</sequence>
<dbReference type="SUPFAM" id="SSF47384">
    <property type="entry name" value="Homodimeric domain of signal transducing histidine kinase"/>
    <property type="match status" value="1"/>
</dbReference>
<reference evidence="19" key="2">
    <citation type="journal article" name="BMC Genomics">
        <title>New genome assemblies reveal patterns of domestication and adaptation across Brettanomyces (Dekkera) species.</title>
        <authorList>
            <person name="Roach M.J."/>
            <person name="Borneman A.R."/>
        </authorList>
    </citation>
    <scope>NUCLEOTIDE SEQUENCE</scope>
    <source>
        <strain evidence="19">UCD 2041</strain>
    </source>
</reference>
<evidence type="ECO:0000256" key="14">
    <source>
        <dbReference type="PROSITE-ProRule" id="PRU00169"/>
    </source>
</evidence>
<dbReference type="GO" id="GO:0007234">
    <property type="term" value="P:osmosensory signaling via phosphorelay pathway"/>
    <property type="evidence" value="ECO:0007669"/>
    <property type="project" value="UniProtKB-ARBA"/>
</dbReference>
<dbReference type="CDD" id="cd00082">
    <property type="entry name" value="HisKA"/>
    <property type="match status" value="1"/>
</dbReference>
<dbReference type="InterPro" id="IPR036097">
    <property type="entry name" value="HisK_dim/P_sf"/>
</dbReference>
<evidence type="ECO:0000256" key="5">
    <source>
        <dbReference type="ARBA" id="ARBA00022679"/>
    </source>
</evidence>
<evidence type="ECO:0000256" key="8">
    <source>
        <dbReference type="ARBA" id="ARBA00022777"/>
    </source>
</evidence>
<dbReference type="OrthoDB" id="60033at2759"/>
<proteinExistence type="predicted"/>
<dbReference type="Gene3D" id="1.10.287.130">
    <property type="match status" value="1"/>
</dbReference>
<dbReference type="PANTHER" id="PTHR45339:SF1">
    <property type="entry name" value="HYBRID SIGNAL TRANSDUCTION HISTIDINE KINASE J"/>
    <property type="match status" value="1"/>
</dbReference>
<dbReference type="SUPFAM" id="SSF52172">
    <property type="entry name" value="CheY-like"/>
    <property type="match status" value="1"/>
</dbReference>
<dbReference type="EC" id="2.7.13.3" evidence="3"/>
<name>A0A871RDD4_DEKBR</name>
<feature type="region of interest" description="Disordered" evidence="15">
    <location>
        <begin position="418"/>
        <end position="459"/>
    </location>
</feature>
<gene>
    <name evidence="19" type="ORF">BRETT_002317</name>
</gene>
<keyword evidence="7" id="KW-0547">Nucleotide-binding</keyword>
<feature type="modified residue" description="4-aspartylphosphate" evidence="14">
    <location>
        <position position="968"/>
    </location>
</feature>
<feature type="compositionally biased region" description="Polar residues" evidence="15">
    <location>
        <begin position="498"/>
        <end position="512"/>
    </location>
</feature>
<dbReference type="GeneID" id="64574241"/>
<feature type="region of interest" description="Disordered" evidence="15">
    <location>
        <begin position="1"/>
        <end position="25"/>
    </location>
</feature>
<keyword evidence="12 16" id="KW-0472">Membrane</keyword>
<dbReference type="PANTHER" id="PTHR45339">
    <property type="entry name" value="HYBRID SIGNAL TRANSDUCTION HISTIDINE KINASE J"/>
    <property type="match status" value="1"/>
</dbReference>
<dbReference type="GO" id="GO:0036180">
    <property type="term" value="P:filamentous growth of a population of unicellular organisms in response to biotic stimulus"/>
    <property type="evidence" value="ECO:0007669"/>
    <property type="project" value="UniProtKB-ARBA"/>
</dbReference>
<evidence type="ECO:0000256" key="16">
    <source>
        <dbReference type="SAM" id="Phobius"/>
    </source>
</evidence>
<dbReference type="EMBL" id="CP063137">
    <property type="protein sequence ID" value="QOU22145.1"/>
    <property type="molecule type" value="Genomic_DNA"/>
</dbReference>
<feature type="region of interest" description="Disordered" evidence="15">
    <location>
        <begin position="817"/>
        <end position="860"/>
    </location>
</feature>
<dbReference type="KEGG" id="bbrx:BRETT_002317"/>
<dbReference type="FunFam" id="3.40.50.2300:FF:000289">
    <property type="entry name" value="Osmosensing histidine protein kinase SLN1"/>
    <property type="match status" value="1"/>
</dbReference>
<accession>A0A871RDD4</accession>
<keyword evidence="5" id="KW-0808">Transferase</keyword>
<feature type="compositionally biased region" description="Low complexity" evidence="15">
    <location>
        <begin position="839"/>
        <end position="853"/>
    </location>
</feature>
<dbReference type="InterPro" id="IPR004358">
    <property type="entry name" value="Sig_transdc_His_kin-like_C"/>
</dbReference>
<dbReference type="SMART" id="SM00387">
    <property type="entry name" value="HATPase_c"/>
    <property type="match status" value="1"/>
</dbReference>
<keyword evidence="11" id="KW-0902">Two-component regulatory system</keyword>
<dbReference type="Gene3D" id="3.30.565.10">
    <property type="entry name" value="Histidine kinase-like ATPase, C-terminal domain"/>
    <property type="match status" value="1"/>
</dbReference>
<evidence type="ECO:0000256" key="7">
    <source>
        <dbReference type="ARBA" id="ARBA00022741"/>
    </source>
</evidence>
<dbReference type="Gene3D" id="3.40.50.2300">
    <property type="match status" value="1"/>
</dbReference>
<feature type="compositionally biased region" description="Polar residues" evidence="15">
    <location>
        <begin position="10"/>
        <end position="24"/>
    </location>
</feature>
<dbReference type="Pfam" id="PF02518">
    <property type="entry name" value="HATPase_c"/>
    <property type="match status" value="1"/>
</dbReference>
<keyword evidence="8" id="KW-0418">Kinase</keyword>
<feature type="domain" description="Response regulatory" evidence="18">
    <location>
        <begin position="913"/>
        <end position="1034"/>
    </location>
</feature>
<evidence type="ECO:0000256" key="2">
    <source>
        <dbReference type="ARBA" id="ARBA00004370"/>
    </source>
</evidence>
<organism evidence="19 20">
    <name type="scientific">Dekkera bruxellensis</name>
    <name type="common">Brettanomyces custersii</name>
    <dbReference type="NCBI Taxonomy" id="5007"/>
    <lineage>
        <taxon>Eukaryota</taxon>
        <taxon>Fungi</taxon>
        <taxon>Dikarya</taxon>
        <taxon>Ascomycota</taxon>
        <taxon>Saccharomycotina</taxon>
        <taxon>Pichiomycetes</taxon>
        <taxon>Pichiales</taxon>
        <taxon>Pichiaceae</taxon>
        <taxon>Brettanomyces</taxon>
    </lineage>
</organism>
<dbReference type="InterPro" id="IPR003661">
    <property type="entry name" value="HisK_dim/P_dom"/>
</dbReference>
<dbReference type="PRINTS" id="PR00344">
    <property type="entry name" value="BCTRLSENSOR"/>
</dbReference>
<evidence type="ECO:0000313" key="20">
    <source>
        <dbReference type="Proteomes" id="UP000663131"/>
    </source>
</evidence>
<dbReference type="GO" id="GO:1900445">
    <property type="term" value="P:positive regulation of filamentous growth of a population of unicellular organisms in response to biotic stimulus"/>
    <property type="evidence" value="ECO:0007669"/>
    <property type="project" value="UniProtKB-ARBA"/>
</dbReference>
<feature type="transmembrane region" description="Helical" evidence="16">
    <location>
        <begin position="59"/>
        <end position="82"/>
    </location>
</feature>
<evidence type="ECO:0000256" key="4">
    <source>
        <dbReference type="ARBA" id="ARBA00022553"/>
    </source>
</evidence>
<dbReference type="SMART" id="SM00448">
    <property type="entry name" value="REC"/>
    <property type="match status" value="1"/>
</dbReference>
<dbReference type="Pfam" id="PF00512">
    <property type="entry name" value="HisKA"/>
    <property type="match status" value="1"/>
</dbReference>
<dbReference type="GO" id="GO:0016020">
    <property type="term" value="C:membrane"/>
    <property type="evidence" value="ECO:0007669"/>
    <property type="project" value="UniProtKB-SubCell"/>
</dbReference>
<evidence type="ECO:0000256" key="10">
    <source>
        <dbReference type="ARBA" id="ARBA00022989"/>
    </source>
</evidence>
<dbReference type="InterPro" id="IPR011006">
    <property type="entry name" value="CheY-like_superfamily"/>
</dbReference>
<keyword evidence="4 14" id="KW-0597">Phosphoprotein</keyword>
<dbReference type="PROSITE" id="PS50110">
    <property type="entry name" value="RESPONSE_REGULATORY"/>
    <property type="match status" value="1"/>
</dbReference>
<evidence type="ECO:0000313" key="19">
    <source>
        <dbReference type="EMBL" id="QOU22145.1"/>
    </source>
</evidence>
<dbReference type="InterPro" id="IPR005467">
    <property type="entry name" value="His_kinase_dom"/>
</dbReference>
<comment type="subcellular location">
    <subcellularLocation>
        <location evidence="2">Membrane</location>
    </subcellularLocation>
</comment>